<accession>A0AA90NL92</accession>
<dbReference type="Proteomes" id="UP001178148">
    <property type="component" value="Unassembled WGS sequence"/>
</dbReference>
<name>A0AA90NL92_9GAMM</name>
<evidence type="ECO:0000313" key="3">
    <source>
        <dbReference type="Proteomes" id="UP001178148"/>
    </source>
</evidence>
<keyword evidence="3" id="KW-1185">Reference proteome</keyword>
<feature type="signal peptide" evidence="1">
    <location>
        <begin position="1"/>
        <end position="25"/>
    </location>
</feature>
<evidence type="ECO:0000313" key="2">
    <source>
        <dbReference type="EMBL" id="MDP0588700.1"/>
    </source>
</evidence>
<proteinExistence type="predicted"/>
<comment type="caution">
    <text evidence="2">The sequence shown here is derived from an EMBL/GenBank/DDBJ whole genome shotgun (WGS) entry which is preliminary data.</text>
</comment>
<evidence type="ECO:0000256" key="1">
    <source>
        <dbReference type="SAM" id="SignalP"/>
    </source>
</evidence>
<keyword evidence="1" id="KW-0732">Signal</keyword>
<gene>
    <name evidence="2" type="ORF">QS748_05670</name>
</gene>
<dbReference type="EMBL" id="JASXSV010000006">
    <property type="protein sequence ID" value="MDP0588700.1"/>
    <property type="molecule type" value="Genomic_DNA"/>
</dbReference>
<dbReference type="AlphaFoldDB" id="A0AA90NL92"/>
<feature type="chain" id="PRO_5041657675" evidence="1">
    <location>
        <begin position="26"/>
        <end position="377"/>
    </location>
</feature>
<sequence length="377" mass="42881">MNTIFSKKNYFLLLLLSMISCSCLSRPMALPLPCLSQNHYQMKDSITDNSIEVLFKQKLSSEKQVCMQMLSSSSEELTCDKMLSVEGASEYADKDNLLHARFVKALGDFLLSHEGVRTEILKQVANEHDLGTVIENAAFRFKHHDQSKFLPEGSIEPGHCHSDGICNDMNIEDFLISGTPEMVIIEGYRCVSNVFAAPYSYSKKRNFIFDKDHNDECKNKACKAVELHLRSESHHPMFWNTARAHSNDGQGHDMKTILQDSTNIVPVFLEMIVDGWSRSIIQSIRSRRFPDYCQSTNENQCLYCRSTDYDIDSFIKVDKNSKGFFSHSIKEAFDKERKSDVEPGQEFEQALFLLSGAIAEKLDDSGFEKVVSELLSK</sequence>
<reference evidence="2 3" key="1">
    <citation type="journal article" date="2023" name="bioRxiv">
        <title>An intranuclear bacterial parasite of deep-sea mussels expresses apoptosis inhibitors acquired from its host.</title>
        <authorList>
            <person name="Gonzalez Porras M.A."/>
            <person name="Assie A."/>
            <person name="Tietjen M."/>
            <person name="Violette M."/>
            <person name="Kleiner M."/>
            <person name="Gruber-Vodicka H."/>
            <person name="Dubilier N."/>
            <person name="Leisch N."/>
        </authorList>
    </citation>
    <scope>NUCLEOTIDE SEQUENCE [LARGE SCALE GENOMIC DNA]</scope>
    <source>
        <strain evidence="2">IAP13</strain>
    </source>
</reference>
<organism evidence="2 3">
    <name type="scientific">Candidatus Endonucleibacter bathymodioli</name>
    <dbReference type="NCBI Taxonomy" id="539814"/>
    <lineage>
        <taxon>Bacteria</taxon>
        <taxon>Pseudomonadati</taxon>
        <taxon>Pseudomonadota</taxon>
        <taxon>Gammaproteobacteria</taxon>
        <taxon>Oceanospirillales</taxon>
        <taxon>Endozoicomonadaceae</taxon>
        <taxon>Candidatus Endonucleibacter</taxon>
    </lineage>
</organism>
<protein>
    <submittedName>
        <fullName evidence="2">Uncharacterized protein</fullName>
    </submittedName>
</protein>
<dbReference type="PROSITE" id="PS51257">
    <property type="entry name" value="PROKAR_LIPOPROTEIN"/>
    <property type="match status" value="1"/>
</dbReference>